<keyword evidence="3" id="KW-0479">Metal-binding</keyword>
<dbReference type="InterPro" id="IPR017938">
    <property type="entry name" value="Riboflavin_synthase-like_b-brl"/>
</dbReference>
<reference evidence="9" key="1">
    <citation type="submission" date="2023-06" db="EMBL/GenBank/DDBJ databases">
        <authorList>
            <person name="Jiang Y."/>
            <person name="Liu Q."/>
        </authorList>
    </citation>
    <scope>NUCLEOTIDE SEQUENCE</scope>
    <source>
        <strain evidence="9">CGMCC 1.12089</strain>
    </source>
</reference>
<evidence type="ECO:0000256" key="3">
    <source>
        <dbReference type="ARBA" id="ARBA00022723"/>
    </source>
</evidence>
<keyword evidence="1" id="KW-0285">Flavoprotein</keyword>
<dbReference type="Pfam" id="PF00175">
    <property type="entry name" value="NAD_binding_1"/>
    <property type="match status" value="1"/>
</dbReference>
<dbReference type="InterPro" id="IPR039261">
    <property type="entry name" value="FNR_nucleotide-bd"/>
</dbReference>
<dbReference type="SUPFAM" id="SSF63380">
    <property type="entry name" value="Riboflavin synthase domain-like"/>
    <property type="match status" value="1"/>
</dbReference>
<dbReference type="EMBL" id="JASZYV010000003">
    <property type="protein sequence ID" value="MDM0046178.1"/>
    <property type="molecule type" value="Genomic_DNA"/>
</dbReference>
<comment type="caution">
    <text evidence="9">The sequence shown here is derived from an EMBL/GenBank/DDBJ whole genome shotgun (WGS) entry which is preliminary data.</text>
</comment>
<accession>A0ABT7NE13</accession>
<keyword evidence="2" id="KW-0001">2Fe-2S</keyword>
<dbReference type="PROSITE" id="PS00197">
    <property type="entry name" value="2FE2S_FER_1"/>
    <property type="match status" value="1"/>
</dbReference>
<protein>
    <submittedName>
        <fullName evidence="9">PDR/VanB family oxidoreductase</fullName>
        <ecNumber evidence="9">1.-.-.-</ecNumber>
    </submittedName>
</protein>
<dbReference type="InterPro" id="IPR012675">
    <property type="entry name" value="Beta-grasp_dom_sf"/>
</dbReference>
<organism evidence="9 10">
    <name type="scientific">Variovorax dokdonensis</name>
    <dbReference type="NCBI Taxonomy" id="344883"/>
    <lineage>
        <taxon>Bacteria</taxon>
        <taxon>Pseudomonadati</taxon>
        <taxon>Pseudomonadota</taxon>
        <taxon>Betaproteobacteria</taxon>
        <taxon>Burkholderiales</taxon>
        <taxon>Comamonadaceae</taxon>
        <taxon>Variovorax</taxon>
    </lineage>
</organism>
<evidence type="ECO:0000259" key="7">
    <source>
        <dbReference type="PROSITE" id="PS51085"/>
    </source>
</evidence>
<dbReference type="PROSITE" id="PS51085">
    <property type="entry name" value="2FE2S_FER_2"/>
    <property type="match status" value="1"/>
</dbReference>
<keyword evidence="5" id="KW-0408">Iron</keyword>
<proteinExistence type="predicted"/>
<dbReference type="InterPro" id="IPR017927">
    <property type="entry name" value="FAD-bd_FR_type"/>
</dbReference>
<keyword evidence="10" id="KW-1185">Reference proteome</keyword>
<evidence type="ECO:0000256" key="2">
    <source>
        <dbReference type="ARBA" id="ARBA00022714"/>
    </source>
</evidence>
<evidence type="ECO:0000313" key="10">
    <source>
        <dbReference type="Proteomes" id="UP001174908"/>
    </source>
</evidence>
<evidence type="ECO:0000256" key="6">
    <source>
        <dbReference type="ARBA" id="ARBA00023014"/>
    </source>
</evidence>
<keyword evidence="6" id="KW-0411">Iron-sulfur</keyword>
<dbReference type="SUPFAM" id="SSF54292">
    <property type="entry name" value="2Fe-2S ferredoxin-like"/>
    <property type="match status" value="1"/>
</dbReference>
<dbReference type="SUPFAM" id="SSF52343">
    <property type="entry name" value="Ferredoxin reductase-like, C-terminal NADP-linked domain"/>
    <property type="match status" value="1"/>
</dbReference>
<dbReference type="EC" id="1.-.-.-" evidence="9"/>
<evidence type="ECO:0000259" key="8">
    <source>
        <dbReference type="PROSITE" id="PS51384"/>
    </source>
</evidence>
<dbReference type="InterPro" id="IPR006058">
    <property type="entry name" value="2Fe2S_fd_BS"/>
</dbReference>
<evidence type="ECO:0000256" key="5">
    <source>
        <dbReference type="ARBA" id="ARBA00023004"/>
    </source>
</evidence>
<dbReference type="InterPro" id="IPR036010">
    <property type="entry name" value="2Fe-2S_ferredoxin-like_sf"/>
</dbReference>
<gene>
    <name evidence="9" type="ORF">QTH91_16930</name>
</gene>
<dbReference type="Gene3D" id="3.10.20.30">
    <property type="match status" value="1"/>
</dbReference>
<dbReference type="InterPro" id="IPR001433">
    <property type="entry name" value="OxRdtase_FAD/NAD-bd"/>
</dbReference>
<dbReference type="InterPro" id="IPR001041">
    <property type="entry name" value="2Fe-2S_ferredoxin-type"/>
</dbReference>
<dbReference type="PRINTS" id="PR00409">
    <property type="entry name" value="PHDIOXRDTASE"/>
</dbReference>
<dbReference type="PANTHER" id="PTHR47354">
    <property type="entry name" value="NADH OXIDOREDUCTASE HCR"/>
    <property type="match status" value="1"/>
</dbReference>
<keyword evidence="4 9" id="KW-0560">Oxidoreductase</keyword>
<name>A0ABT7NE13_9BURK</name>
<dbReference type="RefSeq" id="WP_286661265.1">
    <property type="nucleotide sequence ID" value="NZ_JASZYV010000003.1"/>
</dbReference>
<dbReference type="Proteomes" id="UP001174908">
    <property type="component" value="Unassembled WGS sequence"/>
</dbReference>
<dbReference type="PANTHER" id="PTHR47354:SF1">
    <property type="entry name" value="CARNITINE MONOOXYGENASE REDUCTASE SUBUNIT"/>
    <property type="match status" value="1"/>
</dbReference>
<dbReference type="Gene3D" id="3.40.50.80">
    <property type="entry name" value="Nucleotide-binding domain of ferredoxin-NADP reductase (FNR) module"/>
    <property type="match status" value="1"/>
</dbReference>
<dbReference type="Pfam" id="PF00111">
    <property type="entry name" value="Fer2"/>
    <property type="match status" value="1"/>
</dbReference>
<evidence type="ECO:0000256" key="1">
    <source>
        <dbReference type="ARBA" id="ARBA00022630"/>
    </source>
</evidence>
<sequence>MSDLNPNLISVYVRGIRLEAEGIRSFELWPHENIKLPVARAGDHIDVHLPAGLIRQYSLINTGDDRRYIIGVNQDLKSRGGSRHMHEGVRVGDRLQISAPRNHFELEERATETVLVAGGIGITPLYAMARRLIELDRRFTLYYSARSRNRAAFLDDLRHLVRGKPDAALQTVFDDESGVASLDPNAVVARHPGAHLYCCGPVPLMDAFVRACESVEPARVHLEYFGGTPLPAAPADAANPAKGFVVRLARSGRELEVTPDVSILGTLLNNGVTVLNSCREGVCGSCETAVLEGTPEHRDCVLSPAERAANNTMMVCVSRCQGASLTLDI</sequence>
<dbReference type="GO" id="GO:0016491">
    <property type="term" value="F:oxidoreductase activity"/>
    <property type="evidence" value="ECO:0007669"/>
    <property type="project" value="UniProtKB-KW"/>
</dbReference>
<evidence type="ECO:0000313" key="9">
    <source>
        <dbReference type="EMBL" id="MDM0046178.1"/>
    </source>
</evidence>
<dbReference type="PROSITE" id="PS51384">
    <property type="entry name" value="FAD_FR"/>
    <property type="match status" value="1"/>
</dbReference>
<dbReference type="Gene3D" id="2.40.30.10">
    <property type="entry name" value="Translation factors"/>
    <property type="match status" value="1"/>
</dbReference>
<feature type="domain" description="FAD-binding FR-type" evidence="8">
    <location>
        <begin position="6"/>
        <end position="107"/>
    </location>
</feature>
<dbReference type="CDD" id="cd00207">
    <property type="entry name" value="fer2"/>
    <property type="match status" value="1"/>
</dbReference>
<evidence type="ECO:0000256" key="4">
    <source>
        <dbReference type="ARBA" id="ARBA00023002"/>
    </source>
</evidence>
<feature type="domain" description="2Fe-2S ferredoxin-type" evidence="7">
    <location>
        <begin position="244"/>
        <end position="329"/>
    </location>
</feature>
<dbReference type="CDD" id="cd06185">
    <property type="entry name" value="PDR_like"/>
    <property type="match status" value="1"/>
</dbReference>
<dbReference type="InterPro" id="IPR050415">
    <property type="entry name" value="MRET"/>
</dbReference>